<keyword evidence="2" id="KW-1185">Reference proteome</keyword>
<reference evidence="1 2" key="1">
    <citation type="submission" date="2019-08" db="EMBL/GenBank/DDBJ databases">
        <title>Lentzea from Indian Himalayas.</title>
        <authorList>
            <person name="Mandal S."/>
            <person name="Mallick Gupta A."/>
            <person name="Maiti P.K."/>
            <person name="Sarkar J."/>
            <person name="Mandal S."/>
        </authorList>
    </citation>
    <scope>NUCLEOTIDE SEQUENCE [LARGE SCALE GENOMIC DNA]</scope>
    <source>
        <strain evidence="1 2">PSKA42</strain>
    </source>
</reference>
<dbReference type="RefSeq" id="WP_167969258.1">
    <property type="nucleotide sequence ID" value="NZ_VSRL01000001.1"/>
</dbReference>
<evidence type="ECO:0000313" key="2">
    <source>
        <dbReference type="Proteomes" id="UP001515943"/>
    </source>
</evidence>
<proteinExistence type="predicted"/>
<sequence>MTPLTDVEAVKLFPSLQHLILIRDAGWIFLPIDDPGDPNAVLDAARIWPAGWRDCIRVRAETDALGLRIRVPADQHTAPEIVWERSGTLDEVVHEVLALPAPGSQLAPNLVIGTAPKLWTP</sequence>
<dbReference type="EMBL" id="VSRL01000001">
    <property type="protein sequence ID" value="NKE55414.1"/>
    <property type="molecule type" value="Genomic_DNA"/>
</dbReference>
<accession>A0ABX1F9D0</accession>
<evidence type="ECO:0000313" key="1">
    <source>
        <dbReference type="EMBL" id="NKE55414.1"/>
    </source>
</evidence>
<comment type="caution">
    <text evidence="1">The sequence shown here is derived from an EMBL/GenBank/DDBJ whole genome shotgun (WGS) entry which is preliminary data.</text>
</comment>
<gene>
    <name evidence="1" type="ORF">FXN61_00645</name>
</gene>
<organism evidence="1 2">
    <name type="scientific">Lentzea indica</name>
    <dbReference type="NCBI Taxonomy" id="2604800"/>
    <lineage>
        <taxon>Bacteria</taxon>
        <taxon>Bacillati</taxon>
        <taxon>Actinomycetota</taxon>
        <taxon>Actinomycetes</taxon>
        <taxon>Pseudonocardiales</taxon>
        <taxon>Pseudonocardiaceae</taxon>
        <taxon>Lentzea</taxon>
    </lineage>
</organism>
<name>A0ABX1F9D0_9PSEU</name>
<dbReference type="Proteomes" id="UP001515943">
    <property type="component" value="Unassembled WGS sequence"/>
</dbReference>
<protein>
    <submittedName>
        <fullName evidence="1">Uncharacterized protein</fullName>
    </submittedName>
</protein>